<dbReference type="InterPro" id="IPR023213">
    <property type="entry name" value="CAT-like_dom_sf"/>
</dbReference>
<keyword evidence="2" id="KW-0012">Acyltransferase</keyword>
<dbReference type="AlphaFoldDB" id="A0AAV7EPG5"/>
<dbReference type="PANTHER" id="PTHR31625">
    <property type="match status" value="1"/>
</dbReference>
<dbReference type="EMBL" id="JAINDJ010000004">
    <property type="protein sequence ID" value="KAG9450712.1"/>
    <property type="molecule type" value="Genomic_DNA"/>
</dbReference>
<evidence type="ECO:0000313" key="3">
    <source>
        <dbReference type="EMBL" id="KAG9450712.1"/>
    </source>
</evidence>
<reference evidence="3 4" key="1">
    <citation type="submission" date="2021-07" db="EMBL/GenBank/DDBJ databases">
        <title>The Aristolochia fimbriata genome: insights into angiosperm evolution, floral development and chemical biosynthesis.</title>
        <authorList>
            <person name="Jiao Y."/>
        </authorList>
    </citation>
    <scope>NUCLEOTIDE SEQUENCE [LARGE SCALE GENOMIC DNA]</scope>
    <source>
        <strain evidence="3">IBCAS-2021</strain>
        <tissue evidence="3">Leaf</tissue>
    </source>
</reference>
<protein>
    <submittedName>
        <fullName evidence="3">Uncharacterized protein</fullName>
    </submittedName>
</protein>
<dbReference type="Gene3D" id="3.30.559.10">
    <property type="entry name" value="Chloramphenicol acetyltransferase-like domain"/>
    <property type="match status" value="2"/>
</dbReference>
<proteinExistence type="predicted"/>
<dbReference type="Pfam" id="PF02458">
    <property type="entry name" value="Transferase"/>
    <property type="match status" value="1"/>
</dbReference>
<name>A0AAV7EPG5_ARIFI</name>
<gene>
    <name evidence="3" type="ORF">H6P81_010677</name>
</gene>
<accession>A0AAV7EPG5</accession>
<keyword evidence="1" id="KW-0808">Transferase</keyword>
<organism evidence="3 4">
    <name type="scientific">Aristolochia fimbriata</name>
    <name type="common">White veined hardy Dutchman's pipe vine</name>
    <dbReference type="NCBI Taxonomy" id="158543"/>
    <lineage>
        <taxon>Eukaryota</taxon>
        <taxon>Viridiplantae</taxon>
        <taxon>Streptophyta</taxon>
        <taxon>Embryophyta</taxon>
        <taxon>Tracheophyta</taxon>
        <taxon>Spermatophyta</taxon>
        <taxon>Magnoliopsida</taxon>
        <taxon>Magnoliidae</taxon>
        <taxon>Piperales</taxon>
        <taxon>Aristolochiaceae</taxon>
        <taxon>Aristolochia</taxon>
    </lineage>
</organism>
<evidence type="ECO:0000256" key="2">
    <source>
        <dbReference type="ARBA" id="ARBA00023315"/>
    </source>
</evidence>
<dbReference type="SUPFAM" id="SSF52777">
    <property type="entry name" value="CoA-dependent acyltransferases"/>
    <property type="match status" value="1"/>
</dbReference>
<dbReference type="GO" id="GO:0016747">
    <property type="term" value="F:acyltransferase activity, transferring groups other than amino-acyl groups"/>
    <property type="evidence" value="ECO:0007669"/>
    <property type="project" value="UniProtKB-ARBA"/>
</dbReference>
<evidence type="ECO:0000313" key="4">
    <source>
        <dbReference type="Proteomes" id="UP000825729"/>
    </source>
</evidence>
<dbReference type="InterPro" id="IPR051504">
    <property type="entry name" value="Plant_metabolite_acyltrans"/>
</dbReference>
<dbReference type="Proteomes" id="UP000825729">
    <property type="component" value="Unassembled WGS sequence"/>
</dbReference>
<comment type="caution">
    <text evidence="3">The sequence shown here is derived from an EMBL/GenBank/DDBJ whole genome shotgun (WGS) entry which is preliminary data.</text>
</comment>
<sequence>MSIGSQCNLSCGVSSSTTSLQAPAPMTSDAPHLPLLERSLSLALSIYYPLAGRLVTVPDSDLGDRVIRYSDGDSVSLTLAESDEDFDRLVENRPKEAKEFHSLVPHLLPESSPSDPEKMPLVAFQVTVFPGSGVAIGIVVNHVVADEKSSTDFLKYWASIAYAGCDVSVVKAIPVFDRALVGDLERLKRRFLEDAKKLAAAMGSRAAPSESATEDAPPVQLHRVIRSTFVLTRADIEKIRVKISSYESPRPSTFVITCAYVLHCAAKTRASPESSKSVYFGFMADGRARLHPPVPATYFGNCIAGVTTAANRSELTGENGLAVAAEAIHRAIRELEDGILKDAETWIWKWTSLMKERVLSVAGSPRFGVYGVDFGWGRPRKVEIVSIEDNEAMSLAESRDGEGGIEIGKEGPEDEMLRFASAFEEGLRRLNTT</sequence>
<evidence type="ECO:0000256" key="1">
    <source>
        <dbReference type="ARBA" id="ARBA00022679"/>
    </source>
</evidence>
<keyword evidence="4" id="KW-1185">Reference proteome</keyword>